<evidence type="ECO:0000259" key="1">
    <source>
        <dbReference type="Pfam" id="PF13192"/>
    </source>
</evidence>
<dbReference type="Gene3D" id="3.40.30.10">
    <property type="entry name" value="Glutaredoxin"/>
    <property type="match status" value="2"/>
</dbReference>
<gene>
    <name evidence="2" type="ORF">B1A_00609</name>
</gene>
<feature type="domain" description="Thioredoxin-like fold" evidence="1">
    <location>
        <begin position="33"/>
        <end position="106"/>
    </location>
</feature>
<evidence type="ECO:0000313" key="2">
    <source>
        <dbReference type="EMBL" id="EQD80704.1"/>
    </source>
</evidence>
<feature type="non-terminal residue" evidence="2">
    <location>
        <position position="178"/>
    </location>
</feature>
<dbReference type="InterPro" id="IPR011903">
    <property type="entry name" value="TON_0319-like"/>
</dbReference>
<comment type="caution">
    <text evidence="2">The sequence shown here is derived from an EMBL/GenBank/DDBJ whole genome shotgun (WGS) entry which is preliminary data.</text>
</comment>
<dbReference type="EMBL" id="AUZX01000458">
    <property type="protein sequence ID" value="EQD80704.1"/>
    <property type="molecule type" value="Genomic_DNA"/>
</dbReference>
<dbReference type="PANTHER" id="PTHR37170:SF1">
    <property type="entry name" value="GLUTAREDOXIN-LIKE PROTEIN"/>
    <property type="match status" value="1"/>
</dbReference>
<dbReference type="SUPFAM" id="SSF52833">
    <property type="entry name" value="Thioredoxin-like"/>
    <property type="match status" value="2"/>
</dbReference>
<dbReference type="PANTHER" id="PTHR37170">
    <property type="entry name" value="GLUTAREDOXIN-RELATED"/>
    <property type="match status" value="1"/>
</dbReference>
<dbReference type="InterPro" id="IPR012336">
    <property type="entry name" value="Thioredoxin-like_fold"/>
</dbReference>
<dbReference type="Pfam" id="PF13192">
    <property type="entry name" value="Thioredoxin_3"/>
    <property type="match status" value="2"/>
</dbReference>
<organism evidence="2">
    <name type="scientific">mine drainage metagenome</name>
    <dbReference type="NCBI Taxonomy" id="410659"/>
    <lineage>
        <taxon>unclassified sequences</taxon>
        <taxon>metagenomes</taxon>
        <taxon>ecological metagenomes</taxon>
    </lineage>
</organism>
<dbReference type="NCBIfam" id="TIGR02187">
    <property type="entry name" value="PDO_seleno_TRX"/>
    <property type="match status" value="1"/>
</dbReference>
<dbReference type="AlphaFoldDB" id="T1DHD1"/>
<accession>T1DHD1</accession>
<reference evidence="2" key="1">
    <citation type="submission" date="2013-08" db="EMBL/GenBank/DDBJ databases">
        <authorList>
            <person name="Mendez C."/>
            <person name="Richter M."/>
            <person name="Ferrer M."/>
            <person name="Sanchez J."/>
        </authorList>
    </citation>
    <scope>NUCLEOTIDE SEQUENCE</scope>
</reference>
<sequence length="178" mass="20147">MTLISEEYRKLLNEEFSKILVNDVKLTVFVKADGDCKYCNETVVLIQELAELSSKIKYEIVKEKDPMVAKYGIEKYPAIIITGNGIDDSRVRYYGIPSGYEFSSLIEDIESVSKVDKEIDQKVADKIFTVNKPMKIQVFVTPTCPYCAKAVKTAHKFAMINPNIIGEMIEAQEFPDDA</sequence>
<dbReference type="InterPro" id="IPR036249">
    <property type="entry name" value="Thioredoxin-like_sf"/>
</dbReference>
<feature type="domain" description="Thioredoxin-like fold" evidence="1">
    <location>
        <begin position="134"/>
        <end position="176"/>
    </location>
</feature>
<proteinExistence type="predicted"/>
<reference evidence="2" key="2">
    <citation type="journal article" date="2014" name="ISME J.">
        <title>Microbial stratification in low pH oxic and suboxic macroscopic growths along an acid mine drainage.</title>
        <authorList>
            <person name="Mendez-Garcia C."/>
            <person name="Mesa V."/>
            <person name="Sprenger R.R."/>
            <person name="Richter M."/>
            <person name="Diez M.S."/>
            <person name="Solano J."/>
            <person name="Bargiela R."/>
            <person name="Golyshina O.V."/>
            <person name="Manteca A."/>
            <person name="Ramos J.L."/>
            <person name="Gallego J.R."/>
            <person name="Llorente I."/>
            <person name="Martins Dos Santos V.A."/>
            <person name="Jensen O.N."/>
            <person name="Pelaez A.I."/>
            <person name="Sanchez J."/>
            <person name="Ferrer M."/>
        </authorList>
    </citation>
    <scope>NUCLEOTIDE SEQUENCE</scope>
</reference>
<name>T1DHD1_9ZZZZ</name>
<protein>
    <submittedName>
        <fullName evidence="2">Glutaredoxin-like protein</fullName>
    </submittedName>
</protein>
<dbReference type="PROSITE" id="PS51354">
    <property type="entry name" value="GLUTAREDOXIN_2"/>
    <property type="match status" value="1"/>
</dbReference>